<protein>
    <submittedName>
        <fullName evidence="1">Biofilm formation protein PslG</fullName>
    </submittedName>
</protein>
<dbReference type="PANTHER" id="PTHR12631">
    <property type="entry name" value="ALPHA-L-IDURONIDASE"/>
    <property type="match status" value="1"/>
</dbReference>
<dbReference type="InterPro" id="IPR051923">
    <property type="entry name" value="Glycosyl_Hydrolase_39"/>
</dbReference>
<reference evidence="2" key="1">
    <citation type="journal article" date="2019" name="Int. J. Syst. Evol. Microbiol.">
        <title>The Global Catalogue of Microorganisms (GCM) 10K type strain sequencing project: providing services to taxonomists for standard genome sequencing and annotation.</title>
        <authorList>
            <consortium name="The Broad Institute Genomics Platform"/>
            <consortium name="The Broad Institute Genome Sequencing Center for Infectious Disease"/>
            <person name="Wu L."/>
            <person name="Ma J."/>
        </authorList>
    </citation>
    <scope>NUCLEOTIDE SEQUENCE [LARGE SCALE GENOMIC DNA]</scope>
    <source>
        <strain evidence="2">NBRC 111981</strain>
    </source>
</reference>
<organism evidence="1 2">
    <name type="scientific">Dyella flagellata</name>
    <dbReference type="NCBI Taxonomy" id="1867833"/>
    <lineage>
        <taxon>Bacteria</taxon>
        <taxon>Pseudomonadati</taxon>
        <taxon>Pseudomonadota</taxon>
        <taxon>Gammaproteobacteria</taxon>
        <taxon>Lysobacterales</taxon>
        <taxon>Rhodanobacteraceae</taxon>
        <taxon>Dyella</taxon>
    </lineage>
</organism>
<dbReference type="Gene3D" id="3.20.20.80">
    <property type="entry name" value="Glycosidases"/>
    <property type="match status" value="1"/>
</dbReference>
<evidence type="ECO:0000313" key="1">
    <source>
        <dbReference type="EMBL" id="GLQ89447.1"/>
    </source>
</evidence>
<proteinExistence type="predicted"/>
<accession>A0ABQ5XEM7</accession>
<dbReference type="PANTHER" id="PTHR12631:SF10">
    <property type="entry name" value="BETA-XYLOSIDASE-LIKE PROTEIN-RELATED"/>
    <property type="match status" value="1"/>
</dbReference>
<keyword evidence="2" id="KW-1185">Reference proteome</keyword>
<dbReference type="PROSITE" id="PS51318">
    <property type="entry name" value="TAT"/>
    <property type="match status" value="1"/>
</dbReference>
<comment type="caution">
    <text evidence="1">The sequence shown here is derived from an EMBL/GenBank/DDBJ whole genome shotgun (WGS) entry which is preliminary data.</text>
</comment>
<gene>
    <name evidence="1" type="primary">pslG</name>
    <name evidence="1" type="ORF">GCM10007898_30200</name>
</gene>
<dbReference type="InterPro" id="IPR006311">
    <property type="entry name" value="TAT_signal"/>
</dbReference>
<name>A0ABQ5XEM7_9GAMM</name>
<dbReference type="InterPro" id="IPR017853">
    <property type="entry name" value="GH"/>
</dbReference>
<dbReference type="Proteomes" id="UP001156627">
    <property type="component" value="Unassembled WGS sequence"/>
</dbReference>
<evidence type="ECO:0000313" key="2">
    <source>
        <dbReference type="Proteomes" id="UP001156627"/>
    </source>
</evidence>
<dbReference type="SUPFAM" id="SSF51445">
    <property type="entry name" value="(Trans)glycosidases"/>
    <property type="match status" value="1"/>
</dbReference>
<dbReference type="EMBL" id="BSOA01000034">
    <property type="protein sequence ID" value="GLQ89447.1"/>
    <property type="molecule type" value="Genomic_DNA"/>
</dbReference>
<sequence length="450" mass="51228">MRIHSRRRWLAPAAIVTLFLLLLLLGQSRKNEALAAPLELRAPRTVVWKDFLGVNAHFLWFTPEVYRLQMQRLQALGLQWTRIDLHWDRIEPSRGQFRWDVLDPLMQRLVTDRLKAEVYLVGSARYASSAPADASNSDQYPPQGPQLYANVLVQLARRYPQVSAWQVWNEPNLPSFWYPREDPQAYGQLLLASKQALDRAAPGRQLVLGGMAYFSQMPDQHGRLMVQSLGNLGLFSFPIVIAYHPYSLAPEGDDPAQRDFILRAEQGNQALRAAGVKQIWADEWGWSSYAGPVEQQPIIGEQGQADYLLRRLVLMSALDYDRIFLFALSDLDDRATARDRHYGLLDEHAQPKPAYYALARFLAITGPRVQPIDPPHPATAPPGLISVAWRRDDGHQLWMFWAAQPGQLTLPGIRLATLHDPLRGTQRQLRAKQDPLQVPVQTSLQILEWP</sequence>
<dbReference type="RefSeq" id="WP_284332878.1">
    <property type="nucleotide sequence ID" value="NZ_BSOA01000034.1"/>
</dbReference>